<reference evidence="1 2" key="1">
    <citation type="submission" date="2017-09" db="EMBL/GenBank/DDBJ databases">
        <authorList>
            <person name="Ehlers B."/>
            <person name="Leendertz F.H."/>
        </authorList>
    </citation>
    <scope>NUCLEOTIDE SEQUENCE [LARGE SCALE GENOMIC DNA]</scope>
    <source>
        <strain evidence="1 2">USBA 140</strain>
    </source>
</reference>
<dbReference type="Proteomes" id="UP000219621">
    <property type="component" value="Unassembled WGS sequence"/>
</dbReference>
<sequence>MLDVAATQALRAADCKQRFGVYGLFYDLPLGGAVWPCRSILELIAHDLVPAGDPSPVLDRRPDLLVVMMNPGSSRSVEPGFTPPQVAGVAGIAAVRRLVETIPDTTQYQIMKVMAARGWRHARVLNLSDLRETKSPNLFRHVQSLAGLPGGDGHSIWSATRRDELLRRIGPAEGSPPVILGWGRHKALFPLAEQCLAALAGRPVFGVQAPEGPLAYAHPSPMMQAGKDAWLAAILGQMGAVG</sequence>
<dbReference type="RefSeq" id="WP_097281262.1">
    <property type="nucleotide sequence ID" value="NZ_OCNJ01000013.1"/>
</dbReference>
<name>A0A286GZM4_9PROT</name>
<gene>
    <name evidence="1" type="ORF">SAMN05421508_11331</name>
</gene>
<accession>A0A286GZM4</accession>
<dbReference type="EMBL" id="OCNJ01000013">
    <property type="protein sequence ID" value="SOE00549.1"/>
    <property type="molecule type" value="Genomic_DNA"/>
</dbReference>
<proteinExistence type="predicted"/>
<keyword evidence="2" id="KW-1185">Reference proteome</keyword>
<organism evidence="1 2">
    <name type="scientific">Caenispirillum bisanense</name>
    <dbReference type="NCBI Taxonomy" id="414052"/>
    <lineage>
        <taxon>Bacteria</taxon>
        <taxon>Pseudomonadati</taxon>
        <taxon>Pseudomonadota</taxon>
        <taxon>Alphaproteobacteria</taxon>
        <taxon>Rhodospirillales</taxon>
        <taxon>Novispirillaceae</taxon>
        <taxon>Caenispirillum</taxon>
    </lineage>
</organism>
<evidence type="ECO:0000313" key="1">
    <source>
        <dbReference type="EMBL" id="SOE00549.1"/>
    </source>
</evidence>
<evidence type="ECO:0000313" key="2">
    <source>
        <dbReference type="Proteomes" id="UP000219621"/>
    </source>
</evidence>
<dbReference type="OrthoDB" id="8478178at2"/>
<protein>
    <recommendedName>
        <fullName evidence="3">DUF1643 domain-containing protein</fullName>
    </recommendedName>
</protein>
<dbReference type="AlphaFoldDB" id="A0A286GZM4"/>
<evidence type="ECO:0008006" key="3">
    <source>
        <dbReference type="Google" id="ProtNLM"/>
    </source>
</evidence>